<gene>
    <name evidence="2" type="ORF">D0Y65_037200</name>
</gene>
<organism evidence="2 3">
    <name type="scientific">Glycine soja</name>
    <name type="common">Wild soybean</name>
    <dbReference type="NCBI Taxonomy" id="3848"/>
    <lineage>
        <taxon>Eukaryota</taxon>
        <taxon>Viridiplantae</taxon>
        <taxon>Streptophyta</taxon>
        <taxon>Embryophyta</taxon>
        <taxon>Tracheophyta</taxon>
        <taxon>Spermatophyta</taxon>
        <taxon>Magnoliopsida</taxon>
        <taxon>eudicotyledons</taxon>
        <taxon>Gunneridae</taxon>
        <taxon>Pentapetalae</taxon>
        <taxon>rosids</taxon>
        <taxon>fabids</taxon>
        <taxon>Fabales</taxon>
        <taxon>Fabaceae</taxon>
        <taxon>Papilionoideae</taxon>
        <taxon>50 kb inversion clade</taxon>
        <taxon>NPAAA clade</taxon>
        <taxon>indigoferoid/millettioid clade</taxon>
        <taxon>Phaseoleae</taxon>
        <taxon>Glycine</taxon>
        <taxon>Glycine subgen. Soja</taxon>
    </lineage>
</organism>
<comment type="caution">
    <text evidence="2">The sequence shown here is derived from an EMBL/GenBank/DDBJ whole genome shotgun (WGS) entry which is preliminary data.</text>
</comment>
<reference evidence="2 3" key="1">
    <citation type="submission" date="2018-09" db="EMBL/GenBank/DDBJ databases">
        <title>A high-quality reference genome of wild soybean provides a powerful tool to mine soybean genomes.</title>
        <authorList>
            <person name="Xie M."/>
            <person name="Chung C.Y.L."/>
            <person name="Li M.-W."/>
            <person name="Wong F.-L."/>
            <person name="Chan T.-F."/>
            <person name="Lam H.-M."/>
        </authorList>
    </citation>
    <scope>NUCLEOTIDE SEQUENCE [LARGE SCALE GENOMIC DNA]</scope>
    <source>
        <strain evidence="3">cv. W05</strain>
        <tissue evidence="2">Hypocotyl of etiolated seedlings</tissue>
    </source>
</reference>
<feature type="region of interest" description="Disordered" evidence="1">
    <location>
        <begin position="1"/>
        <end position="65"/>
    </location>
</feature>
<dbReference type="PANTHER" id="PTHR35746:SF1">
    <property type="entry name" value="PENTATRICOPEPTIDE REPEAT (PPR) SUPERFAMILY PROTEIN"/>
    <property type="match status" value="1"/>
</dbReference>
<accession>A0A445HIJ1</accession>
<feature type="compositionally biased region" description="Polar residues" evidence="1">
    <location>
        <begin position="573"/>
        <end position="583"/>
    </location>
</feature>
<evidence type="ECO:0000313" key="3">
    <source>
        <dbReference type="Proteomes" id="UP000289340"/>
    </source>
</evidence>
<name>A0A445HIJ1_GLYSO</name>
<evidence type="ECO:0000256" key="1">
    <source>
        <dbReference type="SAM" id="MobiDB-lite"/>
    </source>
</evidence>
<feature type="compositionally biased region" description="Polar residues" evidence="1">
    <location>
        <begin position="44"/>
        <end position="58"/>
    </location>
</feature>
<feature type="compositionally biased region" description="Basic and acidic residues" evidence="1">
    <location>
        <begin position="91"/>
        <end position="100"/>
    </location>
</feature>
<dbReference type="EMBL" id="QZWG01000013">
    <property type="protein sequence ID" value="RZB73399.1"/>
    <property type="molecule type" value="Genomic_DNA"/>
</dbReference>
<protein>
    <submittedName>
        <fullName evidence="2">Uncharacterized protein</fullName>
    </submittedName>
</protein>
<feature type="region of interest" description="Disordered" evidence="1">
    <location>
        <begin position="83"/>
        <end position="121"/>
    </location>
</feature>
<keyword evidence="3" id="KW-1185">Reference proteome</keyword>
<dbReference type="AlphaFoldDB" id="A0A445HIJ1"/>
<evidence type="ECO:0000313" key="2">
    <source>
        <dbReference type="EMBL" id="RZB73399.1"/>
    </source>
</evidence>
<sequence>MDNNQDQGHEGHAFRCSETVEGYELSVSERQTHSNASESDDNPHSQGPNSLDTGNNEKLNVGTGEILLSSSGDELFLDANANFSDGAASPRSKEPLRDSSESATDEEIGNIKYQEFSSGSSSDFNDVNQFIVKGQMQDPSILQRERVKEGNMLELQGQLSGSHVDPPSSSSITDLRTIEDRFGLSSDSNPSKGEAAPDLLLENKIYAGENVRQEMGEENVNIFTSPVCDDSADVTHPQNECADFKDHKGVLPQNSLSLLSSEAGKPKQDDLKDSDDDDDYCHINLSHLSEKREVLPPDGTMTDQESWEIVSDEMHDEESIGVSSVKFITESDKTSDEIGASMNCMKFTMIEDYLSNFSDGVYKSDDVVEMDKFEKCDITDIECATNKSTPSGAQEDIEDNEINSSCRVNKECNRLISTSANSHQTQNAELSVKAAEEPGRNDSSLYSLGVEPSAQCVSVVRETQGEVSGITVVPVQDQSGNKNNNVQLPSSAIHTSIDYGIQCDSLEGNRDSVSGIPSNLNDPKAAYEIQKGLNQQHPSSTSSQAGWFTRLVTEVTNESQGREKNEEIIAEITNDSTSEQQTPPQSPLSEAAHSNNRPESPKLEESPIFGKNGESAVVKGEGDINRQNKKVKSKLYYCPLFWCCSSVDSPPR</sequence>
<dbReference type="PANTHER" id="PTHR35746">
    <property type="entry name" value="PENTATRICOPEPTIDE REPEAT (PPR) SUPERFAMILY PROTEIN"/>
    <property type="match status" value="1"/>
</dbReference>
<proteinExistence type="predicted"/>
<dbReference type="Proteomes" id="UP000289340">
    <property type="component" value="Chromosome 13"/>
</dbReference>
<feature type="region of interest" description="Disordered" evidence="1">
    <location>
        <begin position="573"/>
        <end position="615"/>
    </location>
</feature>